<comment type="caution">
    <text evidence="2">The sequence shown here is derived from an EMBL/GenBank/DDBJ whole genome shotgun (WGS) entry which is preliminary data.</text>
</comment>
<evidence type="ECO:0000313" key="2">
    <source>
        <dbReference type="EMBL" id="KAF8773608.1"/>
    </source>
</evidence>
<dbReference type="InterPro" id="IPR009072">
    <property type="entry name" value="Histone-fold"/>
</dbReference>
<dbReference type="AlphaFoldDB" id="A0A8T0EJ63"/>
<proteinExistence type="predicted"/>
<evidence type="ECO:0000256" key="1">
    <source>
        <dbReference type="SAM" id="MobiDB-lite"/>
    </source>
</evidence>
<dbReference type="Proteomes" id="UP000807504">
    <property type="component" value="Unassembled WGS sequence"/>
</dbReference>
<dbReference type="GO" id="GO:0046982">
    <property type="term" value="F:protein heterodimerization activity"/>
    <property type="evidence" value="ECO:0007669"/>
    <property type="project" value="InterPro"/>
</dbReference>
<feature type="compositionally biased region" description="Basic residues" evidence="1">
    <location>
        <begin position="346"/>
        <end position="358"/>
    </location>
</feature>
<dbReference type="EMBL" id="JABXBU010002227">
    <property type="protein sequence ID" value="KAF8773608.1"/>
    <property type="molecule type" value="Genomic_DNA"/>
</dbReference>
<reference evidence="2" key="2">
    <citation type="submission" date="2020-06" db="EMBL/GenBank/DDBJ databases">
        <authorList>
            <person name="Sheffer M."/>
        </authorList>
    </citation>
    <scope>NUCLEOTIDE SEQUENCE</scope>
</reference>
<gene>
    <name evidence="2" type="ORF">HNY73_016254</name>
</gene>
<evidence type="ECO:0000313" key="3">
    <source>
        <dbReference type="Proteomes" id="UP000807504"/>
    </source>
</evidence>
<feature type="compositionally biased region" description="Basic residues" evidence="1">
    <location>
        <begin position="426"/>
        <end position="481"/>
    </location>
</feature>
<feature type="region of interest" description="Disordered" evidence="1">
    <location>
        <begin position="341"/>
        <end position="535"/>
    </location>
</feature>
<reference evidence="2" key="1">
    <citation type="journal article" date="2020" name="bioRxiv">
        <title>Chromosome-level reference genome of the European wasp spider Argiope bruennichi: a resource for studies on range expansion and evolutionary adaptation.</title>
        <authorList>
            <person name="Sheffer M.M."/>
            <person name="Hoppe A."/>
            <person name="Krehenwinkel H."/>
            <person name="Uhl G."/>
            <person name="Kuss A.W."/>
            <person name="Jensen L."/>
            <person name="Jensen C."/>
            <person name="Gillespie R.G."/>
            <person name="Hoff K.J."/>
            <person name="Prost S."/>
        </authorList>
    </citation>
    <scope>NUCLEOTIDE SEQUENCE</scope>
</reference>
<feature type="compositionally biased region" description="Basic and acidic residues" evidence="1">
    <location>
        <begin position="359"/>
        <end position="375"/>
    </location>
</feature>
<feature type="compositionally biased region" description="Basic and acidic residues" evidence="1">
    <location>
        <begin position="386"/>
        <end position="399"/>
    </location>
</feature>
<feature type="compositionally biased region" description="Low complexity" evidence="1">
    <location>
        <begin position="503"/>
        <end position="523"/>
    </location>
</feature>
<feature type="compositionally biased region" description="Basic and acidic residues" evidence="1">
    <location>
        <begin position="412"/>
        <end position="425"/>
    </location>
</feature>
<feature type="compositionally biased region" description="Basic residues" evidence="1">
    <location>
        <begin position="376"/>
        <end position="385"/>
    </location>
</feature>
<organism evidence="2 3">
    <name type="scientific">Argiope bruennichi</name>
    <name type="common">Wasp spider</name>
    <name type="synonym">Aranea bruennichi</name>
    <dbReference type="NCBI Taxonomy" id="94029"/>
    <lineage>
        <taxon>Eukaryota</taxon>
        <taxon>Metazoa</taxon>
        <taxon>Ecdysozoa</taxon>
        <taxon>Arthropoda</taxon>
        <taxon>Chelicerata</taxon>
        <taxon>Arachnida</taxon>
        <taxon>Araneae</taxon>
        <taxon>Araneomorphae</taxon>
        <taxon>Entelegynae</taxon>
        <taxon>Araneoidea</taxon>
        <taxon>Araneidae</taxon>
        <taxon>Argiope</taxon>
    </lineage>
</organism>
<dbReference type="SUPFAM" id="SSF47113">
    <property type="entry name" value="Histone-fold"/>
    <property type="match status" value="1"/>
</dbReference>
<sequence length="645" mass="72495">MIKEYEISHRDVDDPKKLLGLLFVNNIGRGCSGRNNTFNIKAAAIPDKILEVTYVRLEIHVVNKKQCEIFGRKSASTEKEAIAEAFKQLALLKSGCMIYEDDLSLSALPEKPILGQEDREQDEYRRAQVFINQFKSGVIKFSTMINASIEKRAGHLLGLRIYSFGKIVAEVAARTYNNKYELLPADIKNIIAKYLEKNALKAANSEGNKCLLLYENGLLDFSAKRKIKYGWSKGNVIREDIFASVFKPSIKTLLKEINPNSTIDSKAPQFLGHILTDVALYLAQSSSEMCKMKKTNEMGSEDLNQSVRLTFPEQLKQHALLKASDDVGQYHKGFLVYDREPDRPKVSRIKRRSKRKSPKEKERIPAEAKKPEPKKRISSKTKKPLPKKEISAESKEPLSKKKIPAKSIKPLPKKEIPAESKEPLPKKKIPAKSKKPILKKKIIAKSKSLPKKKIPAKSKSLPKKKVSTKSKKTEPKKKTKHFIPIYKGRGTKVRKTSIDRSQAKVSATTSSKKTSKTRTPQKNSKPKEKKTKKPFNDATFSKEIPTTVRLNFAPAISDILPAVFKNERMSLTKESKNNLCNILEDACDALVSVSISVADSAELSIKEIKTAVDKLFPKQIGDLAIAFGLNVVQAWEDNQNEVSIE</sequence>
<keyword evidence="3" id="KW-1185">Reference proteome</keyword>
<protein>
    <submittedName>
        <fullName evidence="2">Uncharacterized protein</fullName>
    </submittedName>
</protein>
<name>A0A8T0EJ63_ARGBR</name>
<dbReference type="Gene3D" id="1.10.20.10">
    <property type="entry name" value="Histone, subunit A"/>
    <property type="match status" value="1"/>
</dbReference>
<accession>A0A8T0EJ63</accession>